<proteinExistence type="predicted"/>
<reference evidence="3" key="1">
    <citation type="submission" date="2023-06" db="EMBL/GenBank/DDBJ databases">
        <title>Survivors Of The Sea: Transcriptome response of Skeletonema marinoi to long-term dormancy.</title>
        <authorList>
            <person name="Pinder M.I.M."/>
            <person name="Kourtchenko O."/>
            <person name="Robertson E.K."/>
            <person name="Larsson T."/>
            <person name="Maumus F."/>
            <person name="Osuna-Cruz C.M."/>
            <person name="Vancaester E."/>
            <person name="Stenow R."/>
            <person name="Vandepoele K."/>
            <person name="Ploug H."/>
            <person name="Bruchert V."/>
            <person name="Godhe A."/>
            <person name="Topel M."/>
        </authorList>
    </citation>
    <scope>NUCLEOTIDE SEQUENCE</scope>
    <source>
        <strain evidence="3">R05AC</strain>
    </source>
</reference>
<feature type="region of interest" description="Disordered" evidence="2">
    <location>
        <begin position="1"/>
        <end position="45"/>
    </location>
</feature>
<evidence type="ECO:0000313" key="3">
    <source>
        <dbReference type="EMBL" id="KAK1735208.1"/>
    </source>
</evidence>
<dbReference type="Proteomes" id="UP001224775">
    <property type="component" value="Unassembled WGS sequence"/>
</dbReference>
<accession>A0AAD9D730</accession>
<organism evidence="3 4">
    <name type="scientific">Skeletonema marinoi</name>
    <dbReference type="NCBI Taxonomy" id="267567"/>
    <lineage>
        <taxon>Eukaryota</taxon>
        <taxon>Sar</taxon>
        <taxon>Stramenopiles</taxon>
        <taxon>Ochrophyta</taxon>
        <taxon>Bacillariophyta</taxon>
        <taxon>Coscinodiscophyceae</taxon>
        <taxon>Thalassiosirophycidae</taxon>
        <taxon>Thalassiosirales</taxon>
        <taxon>Skeletonemataceae</taxon>
        <taxon>Skeletonema</taxon>
        <taxon>Skeletonema marinoi-dohrnii complex</taxon>
    </lineage>
</organism>
<feature type="region of interest" description="Disordered" evidence="2">
    <location>
        <begin position="114"/>
        <end position="139"/>
    </location>
</feature>
<dbReference type="EMBL" id="JATAAI010000035">
    <property type="protein sequence ID" value="KAK1735208.1"/>
    <property type="molecule type" value="Genomic_DNA"/>
</dbReference>
<sequence>MNNNQESSDDEEDAEERYFFHNEWDGDDGNSSDEEDDFEDEEDDDDEYIINLLDDDDLDETENLPSAQELDGEMVNWYARSHERYIKNIINDEPVEDYGLAIPPVAAAVIEANNNDNDDNAGEAQRADNNLRSSLSTGPIFGDSPRGEGVSCELKSNVVMPHNRSLMPQWLNYTDALKDCRILRLFEEFSIYKIHLHNSVSSLIFSALQGKHLKNLTLSETNMCSAGFASLTEYLGSNTTLQWLTLDKNHIDDTVDTERFGKALRKHSQLEHLSLCDCHIGNNVNALSDILHSGVKYLYLGSNAIGSRGGFIIASYLTSNPPMESINLERNQLNDNDVTYFANSLKTNTRLRQLTLSANKFSLVGVKCLFKEIFDPTTLNDVADCNHTCTLHLFTKFFNPIQRVNVSSIDLDQPQSPIAEENKRNKILLALRIADSQLHYFGGLPLELMPFVLKLIQQEEVSTNKLTRIFQCMRSWIVPHMGLSSNKKPARSKRKRGSV</sequence>
<keyword evidence="1" id="KW-0677">Repeat</keyword>
<dbReference type="AlphaFoldDB" id="A0AAD9D730"/>
<protein>
    <submittedName>
        <fullName evidence="3">Leucine-rich repeat protein</fullName>
    </submittedName>
</protein>
<comment type="caution">
    <text evidence="3">The sequence shown here is derived from an EMBL/GenBank/DDBJ whole genome shotgun (WGS) entry which is preliminary data.</text>
</comment>
<dbReference type="Gene3D" id="3.80.10.10">
    <property type="entry name" value="Ribonuclease Inhibitor"/>
    <property type="match status" value="2"/>
</dbReference>
<dbReference type="InterPro" id="IPR032675">
    <property type="entry name" value="LRR_dom_sf"/>
</dbReference>
<dbReference type="InterPro" id="IPR052201">
    <property type="entry name" value="LRR-containing_regulator"/>
</dbReference>
<dbReference type="PANTHER" id="PTHR24111">
    <property type="entry name" value="LEUCINE-RICH REPEAT-CONTAINING PROTEIN 34"/>
    <property type="match status" value="1"/>
</dbReference>
<evidence type="ECO:0000313" key="4">
    <source>
        <dbReference type="Proteomes" id="UP001224775"/>
    </source>
</evidence>
<dbReference type="SUPFAM" id="SSF52047">
    <property type="entry name" value="RNI-like"/>
    <property type="match status" value="1"/>
</dbReference>
<feature type="compositionally biased region" description="Acidic residues" evidence="2">
    <location>
        <begin position="25"/>
        <end position="45"/>
    </location>
</feature>
<dbReference type="PANTHER" id="PTHR24111:SF0">
    <property type="entry name" value="LEUCINE-RICH REPEAT-CONTAINING PROTEIN"/>
    <property type="match status" value="1"/>
</dbReference>
<gene>
    <name evidence="3" type="ORF">QTG54_014274</name>
</gene>
<name>A0AAD9D730_9STRA</name>
<keyword evidence="4" id="KW-1185">Reference proteome</keyword>
<evidence type="ECO:0000256" key="1">
    <source>
        <dbReference type="ARBA" id="ARBA00022737"/>
    </source>
</evidence>
<feature type="compositionally biased region" description="Polar residues" evidence="2">
    <location>
        <begin position="127"/>
        <end position="137"/>
    </location>
</feature>
<evidence type="ECO:0000256" key="2">
    <source>
        <dbReference type="SAM" id="MobiDB-lite"/>
    </source>
</evidence>